<proteinExistence type="predicted"/>
<comment type="caution">
    <text evidence="1">The sequence shown here is derived from an EMBL/GenBank/DDBJ whole genome shotgun (WGS) entry which is preliminary data.</text>
</comment>
<protein>
    <submittedName>
        <fullName evidence="1">Uncharacterized protein</fullName>
    </submittedName>
</protein>
<name>A0ABW4JSQ8_9HYPH</name>
<sequence length="61" mass="6624">MLNRLFALAILTSLLAMPFLILVAQKMDGPATSVMGLRTYERCVTNSPVCEIAQSILRVAA</sequence>
<reference evidence="2" key="1">
    <citation type="journal article" date="2019" name="Int. J. Syst. Evol. Microbiol.">
        <title>The Global Catalogue of Microorganisms (GCM) 10K type strain sequencing project: providing services to taxonomists for standard genome sequencing and annotation.</title>
        <authorList>
            <consortium name="The Broad Institute Genomics Platform"/>
            <consortium name="The Broad Institute Genome Sequencing Center for Infectious Disease"/>
            <person name="Wu L."/>
            <person name="Ma J."/>
        </authorList>
    </citation>
    <scope>NUCLEOTIDE SEQUENCE [LARGE SCALE GENOMIC DNA]</scope>
    <source>
        <strain evidence="2">JCM 3369</strain>
    </source>
</reference>
<evidence type="ECO:0000313" key="1">
    <source>
        <dbReference type="EMBL" id="MFD1694567.1"/>
    </source>
</evidence>
<evidence type="ECO:0000313" key="2">
    <source>
        <dbReference type="Proteomes" id="UP001597327"/>
    </source>
</evidence>
<gene>
    <name evidence="1" type="ORF">ACFSC7_03500</name>
</gene>
<organism evidence="1 2">
    <name type="scientific">Roseibium aestuarii</name>
    <dbReference type="NCBI Taxonomy" id="2600299"/>
    <lineage>
        <taxon>Bacteria</taxon>
        <taxon>Pseudomonadati</taxon>
        <taxon>Pseudomonadota</taxon>
        <taxon>Alphaproteobacteria</taxon>
        <taxon>Hyphomicrobiales</taxon>
        <taxon>Stappiaceae</taxon>
        <taxon>Roseibium</taxon>
    </lineage>
</organism>
<dbReference type="Proteomes" id="UP001597327">
    <property type="component" value="Unassembled WGS sequence"/>
</dbReference>
<accession>A0ABW4JSQ8</accession>
<dbReference type="RefSeq" id="WP_149891596.1">
    <property type="nucleotide sequence ID" value="NZ_JBHUFA010000001.1"/>
</dbReference>
<keyword evidence="2" id="KW-1185">Reference proteome</keyword>
<dbReference type="EMBL" id="JBHUFA010000001">
    <property type="protein sequence ID" value="MFD1694567.1"/>
    <property type="molecule type" value="Genomic_DNA"/>
</dbReference>